<accession>A0ABX2QEQ1</accession>
<sequence length="60" mass="7089">MSSNVQHVDFRMSDIRILQIMLKQAHYLTQNLRPLEGPHFLRSQMILGRFLTTILRVPVQ</sequence>
<evidence type="ECO:0000313" key="2">
    <source>
        <dbReference type="Proteomes" id="UP000659172"/>
    </source>
</evidence>
<dbReference type="RefSeq" id="WP_176948861.1">
    <property type="nucleotide sequence ID" value="NZ_JABXYK010000003.1"/>
</dbReference>
<dbReference type="Proteomes" id="UP000659172">
    <property type="component" value="Unassembled WGS sequence"/>
</dbReference>
<reference evidence="1 2" key="1">
    <citation type="submission" date="2020-06" db="EMBL/GenBank/DDBJ databases">
        <title>Rhizobium sp.nov. isolated from the tomato plant.</title>
        <authorList>
            <person name="Thin K.K."/>
            <person name="Zhang X."/>
            <person name="He S."/>
        </authorList>
    </citation>
    <scope>NUCLEOTIDE SEQUENCE [LARGE SCALE GENOMIC DNA]</scope>
    <source>
        <strain evidence="1 2">DBTS2</strain>
    </source>
</reference>
<dbReference type="EMBL" id="JABXYK010000003">
    <property type="protein sequence ID" value="NVP54841.1"/>
    <property type="molecule type" value="Genomic_DNA"/>
</dbReference>
<gene>
    <name evidence="1" type="ORF">HV823_06185</name>
</gene>
<proteinExistence type="predicted"/>
<keyword evidence="2" id="KW-1185">Reference proteome</keyword>
<protein>
    <submittedName>
        <fullName evidence="1">Uncharacterized protein</fullName>
    </submittedName>
</protein>
<comment type="caution">
    <text evidence="1">The sequence shown here is derived from an EMBL/GenBank/DDBJ whole genome shotgun (WGS) entry which is preliminary data.</text>
</comment>
<name>A0ABX2QEQ1_9HYPH</name>
<evidence type="ECO:0000313" key="1">
    <source>
        <dbReference type="EMBL" id="NVP54841.1"/>
    </source>
</evidence>
<organism evidence="1 2">
    <name type="scientific">Mycoplana rhizolycopersici</name>
    <dbReference type="NCBI Taxonomy" id="2746702"/>
    <lineage>
        <taxon>Bacteria</taxon>
        <taxon>Pseudomonadati</taxon>
        <taxon>Pseudomonadota</taxon>
        <taxon>Alphaproteobacteria</taxon>
        <taxon>Hyphomicrobiales</taxon>
        <taxon>Rhizobiaceae</taxon>
        <taxon>Mycoplana</taxon>
    </lineage>
</organism>